<evidence type="ECO:0000313" key="1">
    <source>
        <dbReference type="EMBL" id="PLQ00388.1"/>
    </source>
</evidence>
<dbReference type="OrthoDB" id="9105893at2"/>
<name>A0A2N5CDW1_9BURK</name>
<organism evidence="1 2">
    <name type="scientific">Cupriavidus pauculus</name>
    <dbReference type="NCBI Taxonomy" id="82633"/>
    <lineage>
        <taxon>Bacteria</taxon>
        <taxon>Pseudomonadati</taxon>
        <taxon>Pseudomonadota</taxon>
        <taxon>Betaproteobacteria</taxon>
        <taxon>Burkholderiales</taxon>
        <taxon>Burkholderiaceae</taxon>
        <taxon>Cupriavidus</taxon>
    </lineage>
</organism>
<accession>A0A2N5CDW1</accession>
<dbReference type="EMBL" id="PJRP01000004">
    <property type="protein sequence ID" value="PLQ00388.1"/>
    <property type="molecule type" value="Genomic_DNA"/>
</dbReference>
<protein>
    <recommendedName>
        <fullName evidence="3">DUF1488 domain-containing protein</fullName>
    </recommendedName>
</protein>
<dbReference type="RefSeq" id="WP_101681757.1">
    <property type="nucleotide sequence ID" value="NZ_PJRP01000004.1"/>
</dbReference>
<sequence length="92" mass="10127">MVYPIGPKVADVGDDVGVQFDYLIAGSSQAFVVTRQALEEHFKLNVAGLGEDLRDAALYEAFLQGWQRIRNVAARRSAMPNDGRIILDTGDF</sequence>
<proteinExistence type="predicted"/>
<evidence type="ECO:0000313" key="2">
    <source>
        <dbReference type="Proteomes" id="UP000234341"/>
    </source>
</evidence>
<gene>
    <name evidence="1" type="ORF">CYJ10_12210</name>
</gene>
<evidence type="ECO:0008006" key="3">
    <source>
        <dbReference type="Google" id="ProtNLM"/>
    </source>
</evidence>
<dbReference type="AlphaFoldDB" id="A0A2N5CDW1"/>
<reference evidence="1 2" key="1">
    <citation type="submission" date="2017-12" db="EMBL/GenBank/DDBJ databases">
        <title>Genome sequence of the active heterotrophic nitrifier-denitrifier, Cupriavidus pauculus UM1.</title>
        <authorList>
            <person name="Putonti C."/>
            <person name="Castignetti D."/>
        </authorList>
    </citation>
    <scope>NUCLEOTIDE SEQUENCE [LARGE SCALE GENOMIC DNA]</scope>
    <source>
        <strain evidence="1 2">UM1</strain>
    </source>
</reference>
<comment type="caution">
    <text evidence="1">The sequence shown here is derived from an EMBL/GenBank/DDBJ whole genome shotgun (WGS) entry which is preliminary data.</text>
</comment>
<dbReference type="Proteomes" id="UP000234341">
    <property type="component" value="Unassembled WGS sequence"/>
</dbReference>